<protein>
    <submittedName>
        <fullName evidence="1">Uncharacterized protein</fullName>
    </submittedName>
</protein>
<accession>A0A9P9FCT2</accession>
<dbReference type="AlphaFoldDB" id="A0A9P9FCT2"/>
<dbReference type="Proteomes" id="UP000717696">
    <property type="component" value="Unassembled WGS sequence"/>
</dbReference>
<comment type="caution">
    <text evidence="1">The sequence shown here is derived from an EMBL/GenBank/DDBJ whole genome shotgun (WGS) entry which is preliminary data.</text>
</comment>
<sequence length="220" mass="24608">MASWMDEKARIRTGGWSNQEPCPPAACNRRRCAALFSESRRDELPLANVRCYYGVNRKELCAVSPPPVRGQCVYASVEPASDFGCAGLLAAPSSHPSCRQKRDTCVLQLQCRSPCCQSFLEASIVAKHQENFPVFSFYPISFHFSRSPPTHHRRHPPPTAGHAGTAVAVDVQPQGYPQLQTAERAQVSRVCVHLCHKQGDACMLWLFWRSEPQREENQVS</sequence>
<keyword evidence="2" id="KW-1185">Reference proteome</keyword>
<evidence type="ECO:0000313" key="2">
    <source>
        <dbReference type="Proteomes" id="UP000717696"/>
    </source>
</evidence>
<name>A0A9P9FCT2_9HYPO</name>
<reference evidence="1" key="1">
    <citation type="journal article" date="2021" name="Nat. Commun.">
        <title>Genetic determinants of endophytism in the Arabidopsis root mycobiome.</title>
        <authorList>
            <person name="Mesny F."/>
            <person name="Miyauchi S."/>
            <person name="Thiergart T."/>
            <person name="Pickel B."/>
            <person name="Atanasova L."/>
            <person name="Karlsson M."/>
            <person name="Huettel B."/>
            <person name="Barry K.W."/>
            <person name="Haridas S."/>
            <person name="Chen C."/>
            <person name="Bauer D."/>
            <person name="Andreopoulos W."/>
            <person name="Pangilinan J."/>
            <person name="LaButti K."/>
            <person name="Riley R."/>
            <person name="Lipzen A."/>
            <person name="Clum A."/>
            <person name="Drula E."/>
            <person name="Henrissat B."/>
            <person name="Kohler A."/>
            <person name="Grigoriev I.V."/>
            <person name="Martin F.M."/>
            <person name="Hacquard S."/>
        </authorList>
    </citation>
    <scope>NUCLEOTIDE SEQUENCE</scope>
    <source>
        <strain evidence="1">MPI-CAGE-AT-0021</strain>
    </source>
</reference>
<organism evidence="1 2">
    <name type="scientific">Dactylonectria estremocensis</name>
    <dbReference type="NCBI Taxonomy" id="1079267"/>
    <lineage>
        <taxon>Eukaryota</taxon>
        <taxon>Fungi</taxon>
        <taxon>Dikarya</taxon>
        <taxon>Ascomycota</taxon>
        <taxon>Pezizomycotina</taxon>
        <taxon>Sordariomycetes</taxon>
        <taxon>Hypocreomycetidae</taxon>
        <taxon>Hypocreales</taxon>
        <taxon>Nectriaceae</taxon>
        <taxon>Dactylonectria</taxon>
    </lineage>
</organism>
<evidence type="ECO:0000313" key="1">
    <source>
        <dbReference type="EMBL" id="KAH7158002.1"/>
    </source>
</evidence>
<dbReference type="EMBL" id="JAGMUU010000003">
    <property type="protein sequence ID" value="KAH7158002.1"/>
    <property type="molecule type" value="Genomic_DNA"/>
</dbReference>
<proteinExistence type="predicted"/>
<gene>
    <name evidence="1" type="ORF">B0J13DRAFT_185843</name>
</gene>